<accession>A0ABX1ZQ24</accession>
<dbReference type="RefSeq" id="WP_171685020.1">
    <property type="nucleotide sequence ID" value="NZ_WHNZ01000042.1"/>
</dbReference>
<protein>
    <submittedName>
        <fullName evidence="2">Uncharacterized protein</fullName>
    </submittedName>
</protein>
<comment type="caution">
    <text evidence="2">The sequence shown here is derived from an EMBL/GenBank/DDBJ whole genome shotgun (WGS) entry which is preliminary data.</text>
</comment>
<name>A0ABX1ZQ24_9BACL</name>
<evidence type="ECO:0000256" key="1">
    <source>
        <dbReference type="SAM" id="MobiDB-lite"/>
    </source>
</evidence>
<evidence type="ECO:0000313" key="3">
    <source>
        <dbReference type="Proteomes" id="UP000618579"/>
    </source>
</evidence>
<evidence type="ECO:0000313" key="2">
    <source>
        <dbReference type="EMBL" id="NOV02189.1"/>
    </source>
</evidence>
<feature type="region of interest" description="Disordered" evidence="1">
    <location>
        <begin position="1"/>
        <end position="23"/>
    </location>
</feature>
<sequence length="389" mass="43347">MYTRSSNQAFKQPSIEGTKRSANVQTQAGQSQYNSVIQLQRTIGNKAVQQLIVGSPVIQAMPWPSKKPQQTKIMDAIAENWSDLDSSDVKSFYSWCATTEQFENIPRELSHSEWKTLSENCTGAQFDKHGFASDQSAENIRGIFKYVTAKKVTPYKSYDVGTYDQTNEELAADISKVQTEGVFDLDRIIAVNISLASDLIQADKNRHAAIWEKENNPELEQDKKTLLSQKLRAAKESIQNILALLTGEHMTKLNEEKEAAKKKAKIDGAVLAAEQSYDITGGSALTRAIWNSTKANAGLTGYLEIGGSYTVHELQTAHDEWRDFGIAYDDSDGKVDYLENIHSPGNGTAQDKWGHSNYESRSCRYQVDFISTWGGNRTVMHVGLQGTEK</sequence>
<keyword evidence="3" id="KW-1185">Reference proteome</keyword>
<reference evidence="2 3" key="1">
    <citation type="submission" date="2019-10" db="EMBL/GenBank/DDBJ databases">
        <title>Description of Paenibacillus pedi sp. nov.</title>
        <authorList>
            <person name="Carlier A."/>
            <person name="Qi S."/>
        </authorList>
    </citation>
    <scope>NUCLEOTIDE SEQUENCE [LARGE SCALE GENOMIC DNA]</scope>
    <source>
        <strain evidence="2 3">LMG 31457</strain>
    </source>
</reference>
<gene>
    <name evidence="2" type="ORF">GC097_19465</name>
</gene>
<organism evidence="2 3">
    <name type="scientific">Paenibacillus planticolens</name>
    <dbReference type="NCBI Taxonomy" id="2654976"/>
    <lineage>
        <taxon>Bacteria</taxon>
        <taxon>Bacillati</taxon>
        <taxon>Bacillota</taxon>
        <taxon>Bacilli</taxon>
        <taxon>Bacillales</taxon>
        <taxon>Paenibacillaceae</taxon>
        <taxon>Paenibacillus</taxon>
    </lineage>
</organism>
<feature type="compositionally biased region" description="Polar residues" evidence="1">
    <location>
        <begin position="1"/>
        <end position="11"/>
    </location>
</feature>
<proteinExistence type="predicted"/>
<dbReference type="Proteomes" id="UP000618579">
    <property type="component" value="Unassembled WGS sequence"/>
</dbReference>
<dbReference type="EMBL" id="WHNZ01000042">
    <property type="protein sequence ID" value="NOV02189.1"/>
    <property type="molecule type" value="Genomic_DNA"/>
</dbReference>